<dbReference type="EMBL" id="JAPDRK010000012">
    <property type="protein sequence ID" value="KAJ9607311.1"/>
    <property type="molecule type" value="Genomic_DNA"/>
</dbReference>
<proteinExistence type="inferred from homology"/>
<dbReference type="Proteomes" id="UP001172673">
    <property type="component" value="Unassembled WGS sequence"/>
</dbReference>
<evidence type="ECO:0000256" key="1">
    <source>
        <dbReference type="ARBA" id="ARBA00005564"/>
    </source>
</evidence>
<protein>
    <recommendedName>
        <fullName evidence="4">Carboxy-cis,cis-muconate cyclase</fullName>
    </recommendedName>
</protein>
<dbReference type="AlphaFoldDB" id="A0AA38X656"/>
<dbReference type="InterPro" id="IPR019405">
    <property type="entry name" value="Lactonase_7-beta_prop"/>
</dbReference>
<dbReference type="PANTHER" id="PTHR30344">
    <property type="entry name" value="6-PHOSPHOGLUCONOLACTONASE-RELATED"/>
    <property type="match status" value="1"/>
</dbReference>
<dbReference type="GO" id="GO:0017057">
    <property type="term" value="F:6-phosphogluconolactonase activity"/>
    <property type="evidence" value="ECO:0007669"/>
    <property type="project" value="TreeGrafter"/>
</dbReference>
<evidence type="ECO:0008006" key="4">
    <source>
        <dbReference type="Google" id="ProtNLM"/>
    </source>
</evidence>
<reference evidence="2" key="1">
    <citation type="submission" date="2022-10" db="EMBL/GenBank/DDBJ databases">
        <title>Culturing micro-colonial fungi from biological soil crusts in the Mojave desert and describing Neophaeococcomyces mojavensis, and introducing the new genera and species Taxawa tesnikishii.</title>
        <authorList>
            <person name="Kurbessoian T."/>
            <person name="Stajich J.E."/>
        </authorList>
    </citation>
    <scope>NUCLEOTIDE SEQUENCE</scope>
    <source>
        <strain evidence="2">TK_41</strain>
    </source>
</reference>
<accession>A0AA38X656</accession>
<comment type="caution">
    <text evidence="2">The sequence shown here is derived from an EMBL/GenBank/DDBJ whole genome shotgun (WGS) entry which is preliminary data.</text>
</comment>
<dbReference type="InterPro" id="IPR015943">
    <property type="entry name" value="WD40/YVTN_repeat-like_dom_sf"/>
</dbReference>
<keyword evidence="3" id="KW-1185">Reference proteome</keyword>
<gene>
    <name evidence="2" type="ORF">H2200_008384</name>
</gene>
<comment type="similarity">
    <text evidence="1">Belongs to the cycloisomerase 2 family.</text>
</comment>
<organism evidence="2 3">
    <name type="scientific">Cladophialophora chaetospira</name>
    <dbReference type="NCBI Taxonomy" id="386627"/>
    <lineage>
        <taxon>Eukaryota</taxon>
        <taxon>Fungi</taxon>
        <taxon>Dikarya</taxon>
        <taxon>Ascomycota</taxon>
        <taxon>Pezizomycotina</taxon>
        <taxon>Eurotiomycetes</taxon>
        <taxon>Chaetothyriomycetidae</taxon>
        <taxon>Chaetothyriales</taxon>
        <taxon>Herpotrichiellaceae</taxon>
        <taxon>Cladophialophora</taxon>
    </lineage>
</organism>
<dbReference type="PANTHER" id="PTHR30344:SF4">
    <property type="entry name" value="CYCLASE, PUTATIVE (AFU_ORTHOLOGUE AFUA_6G11580)-RELATED"/>
    <property type="match status" value="1"/>
</dbReference>
<evidence type="ECO:0000313" key="3">
    <source>
        <dbReference type="Proteomes" id="UP001172673"/>
    </source>
</evidence>
<dbReference type="SUPFAM" id="SSF75011">
    <property type="entry name" value="3-carboxy-cis,cis-mucoante lactonizing enzyme"/>
    <property type="match status" value="1"/>
</dbReference>
<name>A0AA38X656_9EURO</name>
<dbReference type="InterPro" id="IPR050282">
    <property type="entry name" value="Cycloisomerase_2"/>
</dbReference>
<dbReference type="Gene3D" id="2.130.10.10">
    <property type="entry name" value="YVTN repeat-like/Quinoprotein amine dehydrogenase"/>
    <property type="match status" value="1"/>
</dbReference>
<sequence length="360" mass="40577">MKHHLMVGTWTPPGAIFSVEFDDEAWTLKLVKRTSIPEDEPISWMTFDHARSNIYGASMKKWSSHAIKAPDDISHQVSHPMGGHPLAPSAETRTRAIFVLAAKQPPYCVYGNPFYEHAGYGNVFSVDDNGKLDQNIQNYEYSDKSAIHGMVFDPTETYLYSADMWADKTWTHKKDAEGKLTLVGSVDAPANGDHPRWVEIHPSGHYLYVLMEAGNRLGVYVIDEQTHLPVFTQTTYPLVPPGVRDLKKMYRADVVFCSSSGKYLFATARSNSRDVTGYISAFKLGPQGQVERQLFINPTPNSGGHSNAVSPCPWSDEWLALTDDQDGWVEIYRWHDEYLSRAAHLDIKEPGFGMNAIWYD</sequence>
<dbReference type="Pfam" id="PF10282">
    <property type="entry name" value="Lactonase"/>
    <property type="match status" value="1"/>
</dbReference>
<evidence type="ECO:0000313" key="2">
    <source>
        <dbReference type="EMBL" id="KAJ9607311.1"/>
    </source>
</evidence>
<dbReference type="FunFam" id="2.130.10.10:FF:000244">
    <property type="entry name" value="Carboxy-cis,cis-muconate cyclase"/>
    <property type="match status" value="1"/>
</dbReference>